<dbReference type="Gene3D" id="3.40.309.10">
    <property type="entry name" value="Aldehyde Dehydrogenase, Chain A, domain 2"/>
    <property type="match status" value="1"/>
</dbReference>
<organism evidence="6 7">
    <name type="scientific">Pseudaminobacter soli</name>
    <name type="common">ex Li et al. 2025</name>
    <dbReference type="NCBI Taxonomy" id="1295366"/>
    <lineage>
        <taxon>Bacteria</taxon>
        <taxon>Pseudomonadati</taxon>
        <taxon>Pseudomonadota</taxon>
        <taxon>Alphaproteobacteria</taxon>
        <taxon>Hyphomicrobiales</taxon>
        <taxon>Phyllobacteriaceae</taxon>
        <taxon>Pseudaminobacter</taxon>
    </lineage>
</organism>
<dbReference type="InterPro" id="IPR029510">
    <property type="entry name" value="Ald_DH_CS_GLU"/>
</dbReference>
<dbReference type="PROSITE" id="PS00070">
    <property type="entry name" value="ALDEHYDE_DEHYDR_CYS"/>
    <property type="match status" value="1"/>
</dbReference>
<feature type="domain" description="Aldehyde dehydrogenase" evidence="5">
    <location>
        <begin position="18"/>
        <end position="466"/>
    </location>
</feature>
<dbReference type="InterPro" id="IPR015590">
    <property type="entry name" value="Aldehyde_DH_dom"/>
</dbReference>
<name>A0A2P7S1W5_9HYPH</name>
<accession>A0A2P7S1W5</accession>
<evidence type="ECO:0000313" key="7">
    <source>
        <dbReference type="Proteomes" id="UP000240653"/>
    </source>
</evidence>
<proteinExistence type="inferred from homology"/>
<dbReference type="InterPro" id="IPR016162">
    <property type="entry name" value="Ald_DH_N"/>
</dbReference>
<dbReference type="FunFam" id="3.40.605.10:FF:000007">
    <property type="entry name" value="NAD/NADP-dependent betaine aldehyde dehydrogenase"/>
    <property type="match status" value="1"/>
</dbReference>
<dbReference type="RefSeq" id="WP_106726658.1">
    <property type="nucleotide sequence ID" value="NZ_PXYL01000018.1"/>
</dbReference>
<dbReference type="AlphaFoldDB" id="A0A2P7S1W5"/>
<dbReference type="InterPro" id="IPR016160">
    <property type="entry name" value="Ald_DH_CS_CYS"/>
</dbReference>
<keyword evidence="7" id="KW-1185">Reference proteome</keyword>
<dbReference type="GO" id="GO:0016620">
    <property type="term" value="F:oxidoreductase activity, acting on the aldehyde or oxo group of donors, NAD or NADP as acceptor"/>
    <property type="evidence" value="ECO:0007669"/>
    <property type="project" value="InterPro"/>
</dbReference>
<dbReference type="InterPro" id="IPR044086">
    <property type="entry name" value="LUC3-like"/>
</dbReference>
<comment type="caution">
    <text evidence="6">The sequence shown here is derived from an EMBL/GenBank/DDBJ whole genome shotgun (WGS) entry which is preliminary data.</text>
</comment>
<feature type="active site" evidence="3">
    <location>
        <position position="243"/>
    </location>
</feature>
<dbReference type="PROSITE" id="PS00687">
    <property type="entry name" value="ALDEHYDE_DEHYDR_GLU"/>
    <property type="match status" value="1"/>
</dbReference>
<reference evidence="6 7" key="1">
    <citation type="submission" date="2018-03" db="EMBL/GenBank/DDBJ databases">
        <title>The draft genome of Mesorhizobium soli JCM 19897.</title>
        <authorList>
            <person name="Li L."/>
            <person name="Liu L."/>
            <person name="Liang L."/>
            <person name="Wang T."/>
            <person name="Zhang X."/>
        </authorList>
    </citation>
    <scope>NUCLEOTIDE SEQUENCE [LARGE SCALE GENOMIC DNA]</scope>
    <source>
        <strain evidence="6 7">JCM 19897</strain>
    </source>
</reference>
<evidence type="ECO:0000256" key="3">
    <source>
        <dbReference type="PROSITE-ProRule" id="PRU10007"/>
    </source>
</evidence>
<dbReference type="SUPFAM" id="SSF53720">
    <property type="entry name" value="ALDH-like"/>
    <property type="match status" value="1"/>
</dbReference>
<dbReference type="Gene3D" id="3.40.605.10">
    <property type="entry name" value="Aldehyde Dehydrogenase, Chain A, domain 1"/>
    <property type="match status" value="1"/>
</dbReference>
<protein>
    <submittedName>
        <fullName evidence="6">Aldehyde dehydrogenase</fullName>
    </submittedName>
</protein>
<dbReference type="Pfam" id="PF00171">
    <property type="entry name" value="Aldedh"/>
    <property type="match status" value="1"/>
</dbReference>
<dbReference type="PANTHER" id="PTHR11699">
    <property type="entry name" value="ALDEHYDE DEHYDROGENASE-RELATED"/>
    <property type="match status" value="1"/>
</dbReference>
<evidence type="ECO:0000256" key="2">
    <source>
        <dbReference type="ARBA" id="ARBA00023002"/>
    </source>
</evidence>
<dbReference type="Proteomes" id="UP000240653">
    <property type="component" value="Unassembled WGS sequence"/>
</dbReference>
<evidence type="ECO:0000256" key="1">
    <source>
        <dbReference type="ARBA" id="ARBA00009986"/>
    </source>
</evidence>
<keyword evidence="2 4" id="KW-0560">Oxidoreductase</keyword>
<evidence type="ECO:0000313" key="6">
    <source>
        <dbReference type="EMBL" id="PSJ56468.1"/>
    </source>
</evidence>
<dbReference type="InterPro" id="IPR016163">
    <property type="entry name" value="Ald_DH_C"/>
</dbReference>
<evidence type="ECO:0000259" key="5">
    <source>
        <dbReference type="Pfam" id="PF00171"/>
    </source>
</evidence>
<sequence length="468" mass="50208">MKQYTLLIGGERVAVSSHAPVSNPSNGDIVGYMPLASEAELDRAVDAAAEAFAGWSRMPDEKRAQACRALAEKISEHAEELAQLLTREQGKPLSGLGSRFEIGGALAWTRHTAELSLPVEILQDDNEGRVDLYRKPIGVVGSITPWNWPVMIACWHIIPAIRAGNTIVIKPSPMTPLSTIRLVEIMNEILPAGVVNVVTGENSIGAALSAHPGIAKMIFTGSTETGKKVMASAVATLKRLTLELGGNDAGIVLPDVDPARIAEGLFWGAFINNGQTCAALKRLYVHDSIYDDVCNALVDYAGKIAIGDGLDETNILGPIQNEMQFNKVRELVEDARAKGGRILTGGEPMDRPGYFYPITLIADVDHGFRIVDEEQFGPALPIIRYTDIDEVIARANDNPAGLGGSVWSSDPEKAKHYALQLECGSVWINKHGAIQPNAPFGGVKQSGIGVEFGAEGLKEFTTIQTVLS</sequence>
<dbReference type="InterPro" id="IPR016161">
    <property type="entry name" value="Ald_DH/histidinol_DH"/>
</dbReference>
<evidence type="ECO:0000256" key="4">
    <source>
        <dbReference type="RuleBase" id="RU003345"/>
    </source>
</evidence>
<dbReference type="EMBL" id="PXYL01000018">
    <property type="protein sequence ID" value="PSJ56468.1"/>
    <property type="molecule type" value="Genomic_DNA"/>
</dbReference>
<dbReference type="OrthoDB" id="9802947at2"/>
<gene>
    <name evidence="6" type="ORF">C7I85_24635</name>
</gene>
<comment type="similarity">
    <text evidence="1 4">Belongs to the aldehyde dehydrogenase family.</text>
</comment>
<dbReference type="CDD" id="cd07106">
    <property type="entry name" value="ALDH_AldA-AAD23400"/>
    <property type="match status" value="1"/>
</dbReference>